<dbReference type="EMBL" id="VSSQ01015012">
    <property type="protein sequence ID" value="MPM54892.1"/>
    <property type="molecule type" value="Genomic_DNA"/>
</dbReference>
<organism evidence="1">
    <name type="scientific">bioreactor metagenome</name>
    <dbReference type="NCBI Taxonomy" id="1076179"/>
    <lineage>
        <taxon>unclassified sequences</taxon>
        <taxon>metagenomes</taxon>
        <taxon>ecological metagenomes</taxon>
    </lineage>
</organism>
<evidence type="ECO:0000313" key="1">
    <source>
        <dbReference type="EMBL" id="MPM54892.1"/>
    </source>
</evidence>
<accession>A0A645ANR3</accession>
<name>A0A645ANR3_9ZZZZ</name>
<dbReference type="AlphaFoldDB" id="A0A645ANR3"/>
<sequence>MAGSPVAPSVTVPETVICCADKRKEQKRKLNTVAIFNFMDFLFKFVH</sequence>
<comment type="caution">
    <text evidence="1">The sequence shown here is derived from an EMBL/GenBank/DDBJ whole genome shotgun (WGS) entry which is preliminary data.</text>
</comment>
<protein>
    <submittedName>
        <fullName evidence="1">Uncharacterized protein</fullName>
    </submittedName>
</protein>
<gene>
    <name evidence="1" type="ORF">SDC9_101675</name>
</gene>
<proteinExistence type="predicted"/>
<reference evidence="1" key="1">
    <citation type="submission" date="2019-08" db="EMBL/GenBank/DDBJ databases">
        <authorList>
            <person name="Kucharzyk K."/>
            <person name="Murdoch R.W."/>
            <person name="Higgins S."/>
            <person name="Loffler F."/>
        </authorList>
    </citation>
    <scope>NUCLEOTIDE SEQUENCE</scope>
</reference>